<dbReference type="Proteomes" id="UP001279734">
    <property type="component" value="Unassembled WGS sequence"/>
</dbReference>
<reference evidence="2" key="1">
    <citation type="submission" date="2023-05" db="EMBL/GenBank/DDBJ databases">
        <title>Nepenthes gracilis genome sequencing.</title>
        <authorList>
            <person name="Fukushima K."/>
        </authorList>
    </citation>
    <scope>NUCLEOTIDE SEQUENCE</scope>
    <source>
        <strain evidence="2">SING2019-196</strain>
    </source>
</reference>
<comment type="caution">
    <text evidence="2">The sequence shown here is derived from an EMBL/GenBank/DDBJ whole genome shotgun (WGS) entry which is preliminary data.</text>
</comment>
<feature type="transmembrane region" description="Helical" evidence="1">
    <location>
        <begin position="33"/>
        <end position="50"/>
    </location>
</feature>
<dbReference type="AlphaFoldDB" id="A0AAD3SMW6"/>
<sequence length="117" mass="13229">MSPAGYAVFLLGVQLLVIPGQLAFCLGWICRDALFAWMTALCGTSGLAFLRGWIGSRWWSAFVPGIHQMQHNGRAECFDKKKKEKGWQGWIARDWFSVRNAGDGISIWNAKDDFLEF</sequence>
<keyword evidence="3" id="KW-1185">Reference proteome</keyword>
<accession>A0AAD3SMW6</accession>
<evidence type="ECO:0000256" key="1">
    <source>
        <dbReference type="SAM" id="Phobius"/>
    </source>
</evidence>
<keyword evidence="1" id="KW-0472">Membrane</keyword>
<proteinExistence type="predicted"/>
<protein>
    <submittedName>
        <fullName evidence="2">Uncharacterized protein</fullName>
    </submittedName>
</protein>
<name>A0AAD3SMW6_NEPGR</name>
<keyword evidence="1" id="KW-1133">Transmembrane helix</keyword>
<evidence type="ECO:0000313" key="2">
    <source>
        <dbReference type="EMBL" id="GMH14077.1"/>
    </source>
</evidence>
<keyword evidence="1" id="KW-0812">Transmembrane</keyword>
<evidence type="ECO:0000313" key="3">
    <source>
        <dbReference type="Proteomes" id="UP001279734"/>
    </source>
</evidence>
<gene>
    <name evidence="2" type="ORF">Nepgr_015918</name>
</gene>
<dbReference type="EMBL" id="BSYO01000013">
    <property type="protein sequence ID" value="GMH14077.1"/>
    <property type="molecule type" value="Genomic_DNA"/>
</dbReference>
<organism evidence="2 3">
    <name type="scientific">Nepenthes gracilis</name>
    <name type="common">Slender pitcher plant</name>
    <dbReference type="NCBI Taxonomy" id="150966"/>
    <lineage>
        <taxon>Eukaryota</taxon>
        <taxon>Viridiplantae</taxon>
        <taxon>Streptophyta</taxon>
        <taxon>Embryophyta</taxon>
        <taxon>Tracheophyta</taxon>
        <taxon>Spermatophyta</taxon>
        <taxon>Magnoliopsida</taxon>
        <taxon>eudicotyledons</taxon>
        <taxon>Gunneridae</taxon>
        <taxon>Pentapetalae</taxon>
        <taxon>Caryophyllales</taxon>
        <taxon>Nepenthaceae</taxon>
        <taxon>Nepenthes</taxon>
    </lineage>
</organism>